<dbReference type="Proteomes" id="UP000713880">
    <property type="component" value="Unassembled WGS sequence"/>
</dbReference>
<dbReference type="RefSeq" id="WP_204909671.1">
    <property type="nucleotide sequence ID" value="NZ_JACJLV010000049.1"/>
</dbReference>
<evidence type="ECO:0000259" key="1">
    <source>
        <dbReference type="Pfam" id="PF08928"/>
    </source>
</evidence>
<keyword evidence="4" id="KW-1185">Reference proteome</keyword>
<dbReference type="AlphaFoldDB" id="A0A939BD93"/>
<feature type="domain" description="PoNi C-terminal" evidence="2">
    <location>
        <begin position="120"/>
        <end position="222"/>
    </location>
</feature>
<evidence type="ECO:0000313" key="3">
    <source>
        <dbReference type="EMBL" id="MBM6827682.1"/>
    </source>
</evidence>
<accession>A0A939BD93</accession>
<organism evidence="3 4">
    <name type="scientific">Mordavella massiliensis</name>
    <dbReference type="NCBI Taxonomy" id="1871024"/>
    <lineage>
        <taxon>Bacteria</taxon>
        <taxon>Bacillati</taxon>
        <taxon>Bacillota</taxon>
        <taxon>Clostridia</taxon>
        <taxon>Eubacteriales</taxon>
        <taxon>Clostridiaceae</taxon>
        <taxon>Mordavella</taxon>
    </lineage>
</organism>
<feature type="domain" description="PoNi N-terminal" evidence="1">
    <location>
        <begin position="2"/>
        <end position="101"/>
    </location>
</feature>
<dbReference type="InterPro" id="IPR028983">
    <property type="entry name" value="PA2201-like_C"/>
</dbReference>
<dbReference type="InterPro" id="IPR015025">
    <property type="entry name" value="PoNi_C"/>
</dbReference>
<name>A0A939BD93_9CLOT</name>
<proteinExistence type="predicted"/>
<evidence type="ECO:0000259" key="2">
    <source>
        <dbReference type="Pfam" id="PF08929"/>
    </source>
</evidence>
<dbReference type="Pfam" id="PF08928">
    <property type="entry name" value="PoNi_N"/>
    <property type="match status" value="1"/>
</dbReference>
<dbReference type="InterPro" id="IPR015024">
    <property type="entry name" value="PoNi_N"/>
</dbReference>
<gene>
    <name evidence="3" type="ORF">H6A13_11360</name>
</gene>
<reference evidence="3" key="1">
    <citation type="submission" date="2020-08" db="EMBL/GenBank/DDBJ databases">
        <authorList>
            <person name="Cejkova D."/>
            <person name="Kubasova T."/>
            <person name="Jahodarova E."/>
            <person name="Rychlik I."/>
        </authorList>
    </citation>
    <scope>NUCLEOTIDE SEQUENCE</scope>
    <source>
        <strain evidence="3">An420c</strain>
    </source>
</reference>
<reference evidence="3" key="2">
    <citation type="journal article" date="2021" name="Sci. Rep.">
        <title>The distribution of antibiotic resistance genes in chicken gut microbiota commensals.</title>
        <authorList>
            <person name="Juricova H."/>
            <person name="Matiasovicova J."/>
            <person name="Kubasova T."/>
            <person name="Cejkova D."/>
            <person name="Rychlik I."/>
        </authorList>
    </citation>
    <scope>NUCLEOTIDE SEQUENCE</scope>
    <source>
        <strain evidence="3">An420c</strain>
    </source>
</reference>
<dbReference type="Pfam" id="PF08929">
    <property type="entry name" value="PoNi_C"/>
    <property type="match status" value="1"/>
</dbReference>
<comment type="caution">
    <text evidence="3">The sequence shown here is derived from an EMBL/GenBank/DDBJ whole genome shotgun (WGS) entry which is preliminary data.</text>
</comment>
<dbReference type="EMBL" id="JACJLV010000049">
    <property type="protein sequence ID" value="MBM6827682.1"/>
    <property type="molecule type" value="Genomic_DNA"/>
</dbReference>
<dbReference type="SUPFAM" id="SSF140731">
    <property type="entry name" value="PA2201 C-terminal domain-like"/>
    <property type="match status" value="1"/>
</dbReference>
<dbReference type="Gene3D" id="1.10.3920.10">
    <property type="entry name" value="PA2201 C-terminal domain-like"/>
    <property type="match status" value="1"/>
</dbReference>
<evidence type="ECO:0000313" key="4">
    <source>
        <dbReference type="Proteomes" id="UP000713880"/>
    </source>
</evidence>
<sequence length="226" mass="26576">MRDQIKDREYFNEFLQEELARITRFSDKLANGEVKPERQLPVKTKIHDLKLGILTARYSRGDELSVLEGEYTELLKSWGEVWEPDNYNKNLKMISLGVLFEGDIVLAKETKAMLDAANIDDWLLSFLLCSWTDIEMENKDVDLIFPKNFSLLQKVVLTHNRRESLQEYLSCWYREDCGCYEAHKSSQKIYYGYWSFEAGAVAKILNIDDTGMEHVPYYPYDLVHYK</sequence>
<protein>
    <submittedName>
        <fullName evidence="3">DUF1911 domain-containing protein</fullName>
    </submittedName>
</protein>